<sequence>LRRRFAESIRGTPAADLGPLDLAAADLPPMEVRLFRWWEDELAAIKAAEATPVAEVDEEEEEAPGNGRTPKKRSITDLFAAAPAVDAVAVPNGADEEEEVLCAIIRRSKEMRRKRRLEEAAADEPESSAAAERRAAEGNFARKVCGPGPPDPTHPVPAS</sequence>
<feature type="non-terminal residue" evidence="2">
    <location>
        <position position="1"/>
    </location>
</feature>
<proteinExistence type="predicted"/>
<dbReference type="PANTHER" id="PTHR36892:SF10">
    <property type="entry name" value="OS01G0201900 PROTEIN"/>
    <property type="match status" value="1"/>
</dbReference>
<dbReference type="Proteomes" id="UP000095767">
    <property type="component" value="Unassembled WGS sequence"/>
</dbReference>
<protein>
    <submittedName>
        <fullName evidence="2">Uncharacterized protein</fullName>
    </submittedName>
</protein>
<dbReference type="AlphaFoldDB" id="A0A1E5W951"/>
<feature type="region of interest" description="Disordered" evidence="1">
    <location>
        <begin position="49"/>
        <end position="74"/>
    </location>
</feature>
<evidence type="ECO:0000256" key="1">
    <source>
        <dbReference type="SAM" id="MobiDB-lite"/>
    </source>
</evidence>
<organism evidence="2 3">
    <name type="scientific">Dichanthelium oligosanthes</name>
    <dbReference type="NCBI Taxonomy" id="888268"/>
    <lineage>
        <taxon>Eukaryota</taxon>
        <taxon>Viridiplantae</taxon>
        <taxon>Streptophyta</taxon>
        <taxon>Embryophyta</taxon>
        <taxon>Tracheophyta</taxon>
        <taxon>Spermatophyta</taxon>
        <taxon>Magnoliopsida</taxon>
        <taxon>Liliopsida</taxon>
        <taxon>Poales</taxon>
        <taxon>Poaceae</taxon>
        <taxon>PACMAD clade</taxon>
        <taxon>Panicoideae</taxon>
        <taxon>Panicodae</taxon>
        <taxon>Paniceae</taxon>
        <taxon>Dichantheliinae</taxon>
        <taxon>Dichanthelium</taxon>
    </lineage>
</organism>
<accession>A0A1E5W951</accession>
<gene>
    <name evidence="2" type="ORF">BAE44_0005051</name>
</gene>
<feature type="region of interest" description="Disordered" evidence="1">
    <location>
        <begin position="111"/>
        <end position="159"/>
    </location>
</feature>
<evidence type="ECO:0000313" key="2">
    <source>
        <dbReference type="EMBL" id="OEL33933.1"/>
    </source>
</evidence>
<name>A0A1E5W951_9POAL</name>
<comment type="caution">
    <text evidence="2">The sequence shown here is derived from an EMBL/GenBank/DDBJ whole genome shotgun (WGS) entry which is preliminary data.</text>
</comment>
<keyword evidence="3" id="KW-1185">Reference proteome</keyword>
<dbReference type="EMBL" id="LWDX02017079">
    <property type="protein sequence ID" value="OEL33933.1"/>
    <property type="molecule type" value="Genomic_DNA"/>
</dbReference>
<reference evidence="2 3" key="1">
    <citation type="submission" date="2016-09" db="EMBL/GenBank/DDBJ databases">
        <title>The draft genome of Dichanthelium oligosanthes: A C3 panicoid grass species.</title>
        <authorList>
            <person name="Studer A.J."/>
            <person name="Schnable J.C."/>
            <person name="Brutnell T.P."/>
        </authorList>
    </citation>
    <scope>NUCLEOTIDE SEQUENCE [LARGE SCALE GENOMIC DNA]</scope>
    <source>
        <strain evidence="3">cv. Kellogg 1175</strain>
        <tissue evidence="2">Leaf</tissue>
    </source>
</reference>
<feature type="compositionally biased region" description="Pro residues" evidence="1">
    <location>
        <begin position="147"/>
        <end position="159"/>
    </location>
</feature>
<evidence type="ECO:0000313" key="3">
    <source>
        <dbReference type="Proteomes" id="UP000095767"/>
    </source>
</evidence>
<dbReference type="PANTHER" id="PTHR36892">
    <property type="entry name" value="OS01G0201800 PROTEIN"/>
    <property type="match status" value="1"/>
</dbReference>